<dbReference type="EMBL" id="HBUF01067450">
    <property type="protein sequence ID" value="CAG6628132.1"/>
    <property type="molecule type" value="Transcribed_RNA"/>
</dbReference>
<name>A0A8D8QAN3_9HEMI</name>
<accession>A0A8D8QAN3</accession>
<evidence type="ECO:0000313" key="1">
    <source>
        <dbReference type="EMBL" id="CAG6628132.1"/>
    </source>
</evidence>
<organism evidence="1">
    <name type="scientific">Cacopsylla melanoneura</name>
    <dbReference type="NCBI Taxonomy" id="428564"/>
    <lineage>
        <taxon>Eukaryota</taxon>
        <taxon>Metazoa</taxon>
        <taxon>Ecdysozoa</taxon>
        <taxon>Arthropoda</taxon>
        <taxon>Hexapoda</taxon>
        <taxon>Insecta</taxon>
        <taxon>Pterygota</taxon>
        <taxon>Neoptera</taxon>
        <taxon>Paraneoptera</taxon>
        <taxon>Hemiptera</taxon>
        <taxon>Sternorrhyncha</taxon>
        <taxon>Psylloidea</taxon>
        <taxon>Psyllidae</taxon>
        <taxon>Psyllinae</taxon>
        <taxon>Cacopsylla</taxon>
    </lineage>
</organism>
<reference evidence="1" key="1">
    <citation type="submission" date="2021-05" db="EMBL/GenBank/DDBJ databases">
        <authorList>
            <person name="Alioto T."/>
            <person name="Alioto T."/>
            <person name="Gomez Garrido J."/>
        </authorList>
    </citation>
    <scope>NUCLEOTIDE SEQUENCE</scope>
</reference>
<proteinExistence type="predicted"/>
<dbReference type="AlphaFoldDB" id="A0A8D8QAN3"/>
<dbReference type="EMBL" id="HBUF01067451">
    <property type="protein sequence ID" value="CAG6628136.1"/>
    <property type="molecule type" value="Transcribed_RNA"/>
</dbReference>
<protein>
    <submittedName>
        <fullName evidence="1">Uncharacterized protein</fullName>
    </submittedName>
</protein>
<sequence>MYILTIMCFNHEAISKWRGRMIFCMKPTFEQKTNIQDPFLACINVHGEDKDSLSPLLKAISNIVSLIHLITNITESRVMFTRDFFLFHKSCRFDKHPIVSTSLYCLLFPGLPTW</sequence>